<evidence type="ECO:0000256" key="2">
    <source>
        <dbReference type="ARBA" id="ARBA00022692"/>
    </source>
</evidence>
<dbReference type="AlphaFoldDB" id="A0A8J3QIJ8"/>
<feature type="transmembrane region" description="Helical" evidence="5">
    <location>
        <begin position="34"/>
        <end position="53"/>
    </location>
</feature>
<evidence type="ECO:0000256" key="5">
    <source>
        <dbReference type="SAM" id="Phobius"/>
    </source>
</evidence>
<dbReference type="Gene3D" id="1.20.1250.20">
    <property type="entry name" value="MFS general substrate transporter like domains"/>
    <property type="match status" value="2"/>
</dbReference>
<reference evidence="6" key="1">
    <citation type="submission" date="2021-01" db="EMBL/GenBank/DDBJ databases">
        <title>Whole genome shotgun sequence of Rhizocola hellebori NBRC 109834.</title>
        <authorList>
            <person name="Komaki H."/>
            <person name="Tamura T."/>
        </authorList>
    </citation>
    <scope>NUCLEOTIDE SEQUENCE</scope>
    <source>
        <strain evidence="6">NBRC 109834</strain>
    </source>
</reference>
<evidence type="ECO:0000313" key="7">
    <source>
        <dbReference type="Proteomes" id="UP000612899"/>
    </source>
</evidence>
<feature type="transmembrane region" description="Helical" evidence="5">
    <location>
        <begin position="259"/>
        <end position="281"/>
    </location>
</feature>
<comment type="caution">
    <text evidence="6">The sequence shown here is derived from an EMBL/GenBank/DDBJ whole genome shotgun (WGS) entry which is preliminary data.</text>
</comment>
<name>A0A8J3QIJ8_9ACTN</name>
<feature type="transmembrane region" description="Helical" evidence="5">
    <location>
        <begin position="347"/>
        <end position="369"/>
    </location>
</feature>
<evidence type="ECO:0000256" key="1">
    <source>
        <dbReference type="ARBA" id="ARBA00004141"/>
    </source>
</evidence>
<feature type="transmembrane region" description="Helical" evidence="5">
    <location>
        <begin position="87"/>
        <end position="107"/>
    </location>
</feature>
<dbReference type="SUPFAM" id="SSF103473">
    <property type="entry name" value="MFS general substrate transporter"/>
    <property type="match status" value="1"/>
</dbReference>
<comment type="subcellular location">
    <subcellularLocation>
        <location evidence="1">Membrane</location>
        <topology evidence="1">Multi-pass membrane protein</topology>
    </subcellularLocation>
</comment>
<evidence type="ECO:0000256" key="3">
    <source>
        <dbReference type="ARBA" id="ARBA00022989"/>
    </source>
</evidence>
<evidence type="ECO:0000256" key="4">
    <source>
        <dbReference type="ARBA" id="ARBA00023136"/>
    </source>
</evidence>
<dbReference type="EMBL" id="BONY01000127">
    <property type="protein sequence ID" value="GIH11296.1"/>
    <property type="molecule type" value="Genomic_DNA"/>
</dbReference>
<proteinExistence type="predicted"/>
<organism evidence="6 7">
    <name type="scientific">Rhizocola hellebori</name>
    <dbReference type="NCBI Taxonomy" id="1392758"/>
    <lineage>
        <taxon>Bacteria</taxon>
        <taxon>Bacillati</taxon>
        <taxon>Actinomycetota</taxon>
        <taxon>Actinomycetes</taxon>
        <taxon>Micromonosporales</taxon>
        <taxon>Micromonosporaceae</taxon>
        <taxon>Rhizocola</taxon>
    </lineage>
</organism>
<dbReference type="RefSeq" id="WP_203915018.1">
    <property type="nucleotide sequence ID" value="NZ_BONY01000127.1"/>
</dbReference>
<protein>
    <submittedName>
        <fullName evidence="6">MFS transporter</fullName>
    </submittedName>
</protein>
<feature type="transmembrane region" description="Helical" evidence="5">
    <location>
        <begin position="128"/>
        <end position="160"/>
    </location>
</feature>
<keyword evidence="2 5" id="KW-0812">Transmembrane</keyword>
<feature type="transmembrane region" description="Helical" evidence="5">
    <location>
        <begin position="320"/>
        <end position="341"/>
    </location>
</feature>
<dbReference type="InterPro" id="IPR036259">
    <property type="entry name" value="MFS_trans_sf"/>
</dbReference>
<sequence length="380" mass="38094">MAISACYHLTGALTALWGAALPATDTRLNLGPGRLGNLLLILGIGAIIAMPAAGRLADRTGSRRLLRLAGPLCALGLGGPAIATSPAWLFCATFVLGLLMGTLNVALNTQAVLMERQLSRPIMSTLHGTWTLGAVLGGAAVTAGLHPAIGAFLLAILFWVPAKALPTPQTPPLPTAVTAAAVVPGALPGFPILAALGVLGGAAFLTEGTAIDWAGIHAQRVLGATPATGSLVYTLFFVSMTIVRFTGDRVRARLGPPRTLLTAGLTAASGYALILVAPLLIGGLFLAIAGWCLTAAGMALVWPVIASAIGTAGNGTAKGLSTVTTISYAGTLAGPALIGYVASTSSLTMAMILPAVLALVVALAGPPILRSIGRHVSGLP</sequence>
<dbReference type="PANTHER" id="PTHR23514:SF13">
    <property type="entry name" value="INNER MEMBRANE PROTEIN YBJJ"/>
    <property type="match status" value="1"/>
</dbReference>
<dbReference type="InterPro" id="IPR051788">
    <property type="entry name" value="MFS_Transporter"/>
</dbReference>
<dbReference type="GO" id="GO:0016020">
    <property type="term" value="C:membrane"/>
    <property type="evidence" value="ECO:0007669"/>
    <property type="project" value="UniProtKB-SubCell"/>
</dbReference>
<dbReference type="PANTHER" id="PTHR23514">
    <property type="entry name" value="BYPASS OF STOP CODON PROTEIN 6"/>
    <property type="match status" value="1"/>
</dbReference>
<dbReference type="Proteomes" id="UP000612899">
    <property type="component" value="Unassembled WGS sequence"/>
</dbReference>
<keyword evidence="4 5" id="KW-0472">Membrane</keyword>
<evidence type="ECO:0000313" key="6">
    <source>
        <dbReference type="EMBL" id="GIH11296.1"/>
    </source>
</evidence>
<keyword evidence="3 5" id="KW-1133">Transmembrane helix</keyword>
<feature type="transmembrane region" description="Helical" evidence="5">
    <location>
        <begin position="230"/>
        <end position="247"/>
    </location>
</feature>
<gene>
    <name evidence="6" type="ORF">Rhe02_93630</name>
</gene>
<keyword evidence="7" id="KW-1185">Reference proteome</keyword>
<feature type="transmembrane region" description="Helical" evidence="5">
    <location>
        <begin position="287"/>
        <end position="308"/>
    </location>
</feature>
<accession>A0A8J3QIJ8</accession>